<evidence type="ECO:0000256" key="3">
    <source>
        <dbReference type="ARBA" id="ARBA00022679"/>
    </source>
</evidence>
<comment type="similarity">
    <text evidence="1">Belongs to the GST superfamily.</text>
</comment>
<comment type="catalytic activity">
    <reaction evidence="4">
        <text>RX + glutathione = an S-substituted glutathione + a halide anion + H(+)</text>
        <dbReference type="Rhea" id="RHEA:16437"/>
        <dbReference type="ChEBI" id="CHEBI:15378"/>
        <dbReference type="ChEBI" id="CHEBI:16042"/>
        <dbReference type="ChEBI" id="CHEBI:17792"/>
        <dbReference type="ChEBI" id="CHEBI:57925"/>
        <dbReference type="ChEBI" id="CHEBI:90779"/>
        <dbReference type="EC" id="2.5.1.18"/>
    </reaction>
</comment>
<dbReference type="PANTHER" id="PTHR44051:SF9">
    <property type="entry name" value="GLUTATHIONE S-TRANSFERASE 1"/>
    <property type="match status" value="1"/>
</dbReference>
<dbReference type="CDD" id="cd03046">
    <property type="entry name" value="GST_N_GTT1_like"/>
    <property type="match status" value="1"/>
</dbReference>
<dbReference type="AlphaFoldDB" id="A0A1B5L6S7"/>
<sequence>MPSAQQAQIKLHWLNQSRSQRIVWLLEELNVPYDIQVYHRDKETLLAPRELEDIHPLGKSPVISITHPGDAGVAKPVILAESGFITQYLVDHFPEGKKLVPERWQDGKENTVGGETEAWLRHAYYMHYAEGSLMPYLVFALVVSRLKSPQVPFLVRPITSVIANRITAMFVYPNVKKHLAFIDGQLATSGGKYLCGDKLSAADILMSFPLIAGSARFDELGTWKDGSWRNEFPRVREYVELLEAEPGYRRSVEKVEAIDGKYESSL</sequence>
<dbReference type="InterPro" id="IPR040079">
    <property type="entry name" value="Glutathione_S-Trfase"/>
</dbReference>
<dbReference type="SUPFAM" id="SSF52833">
    <property type="entry name" value="Thioredoxin-like"/>
    <property type="match status" value="1"/>
</dbReference>
<dbReference type="Gene3D" id="1.20.1050.10">
    <property type="match status" value="1"/>
</dbReference>
<evidence type="ECO:0000256" key="1">
    <source>
        <dbReference type="ARBA" id="ARBA00007409"/>
    </source>
</evidence>
<dbReference type="GO" id="GO:0005737">
    <property type="term" value="C:cytoplasm"/>
    <property type="evidence" value="ECO:0007669"/>
    <property type="project" value="UniProtKB-ARBA"/>
</dbReference>
<feature type="domain" description="GST N-terminal" evidence="5">
    <location>
        <begin position="6"/>
        <end position="97"/>
    </location>
</feature>
<proteinExistence type="inferred from homology"/>
<dbReference type="InterPro" id="IPR004046">
    <property type="entry name" value="GST_C"/>
</dbReference>
<keyword evidence="8" id="KW-1185">Reference proteome</keyword>
<dbReference type="SUPFAM" id="SSF47616">
    <property type="entry name" value="GST C-terminal domain-like"/>
    <property type="match status" value="1"/>
</dbReference>
<reference evidence="6" key="1">
    <citation type="journal article" date="2016" name="Genome Announc.">
        <title>Genome Sequence of Ustilaginoidea virens IPU010, a Rice Pathogenic Fungus Causing False Smut.</title>
        <authorList>
            <person name="Kumagai T."/>
            <person name="Ishii T."/>
            <person name="Terai G."/>
            <person name="Umemura M."/>
            <person name="Machida M."/>
            <person name="Asai K."/>
        </authorList>
    </citation>
    <scope>NUCLEOTIDE SEQUENCE [LARGE SCALE GENOMIC DNA]</scope>
    <source>
        <strain evidence="6">IPU010</strain>
    </source>
</reference>
<dbReference type="KEGG" id="uvi:66067064"/>
<dbReference type="FunFam" id="3.40.30.10:FF:000156">
    <property type="entry name" value="Glutathione S-transferase 1"/>
    <property type="match status" value="1"/>
</dbReference>
<gene>
    <name evidence="7" type="ORF">UV8b_06287</name>
    <name evidence="6" type="ORF">UVI_02022840</name>
</gene>
<dbReference type="EC" id="2.5.1.18" evidence="2"/>
<dbReference type="PANTHER" id="PTHR44051">
    <property type="entry name" value="GLUTATHIONE S-TRANSFERASE-RELATED"/>
    <property type="match status" value="1"/>
</dbReference>
<dbReference type="SFLD" id="SFLDS00019">
    <property type="entry name" value="Glutathione_Transferase_(cytos"/>
    <property type="match status" value="1"/>
</dbReference>
<name>A0A1B5L6S7_USTVR</name>
<evidence type="ECO:0000313" key="9">
    <source>
        <dbReference type="Proteomes" id="UP000054053"/>
    </source>
</evidence>
<dbReference type="GO" id="GO:0004364">
    <property type="term" value="F:glutathione transferase activity"/>
    <property type="evidence" value="ECO:0007669"/>
    <property type="project" value="UniProtKB-EC"/>
</dbReference>
<evidence type="ECO:0000313" key="7">
    <source>
        <dbReference type="EMBL" id="QUC22046.1"/>
    </source>
</evidence>
<evidence type="ECO:0000313" key="6">
    <source>
        <dbReference type="EMBL" id="GAO18218.1"/>
    </source>
</evidence>
<accession>A0A1B5L6S7</accession>
<dbReference type="InterPro" id="IPR004045">
    <property type="entry name" value="Glutathione_S-Trfase_N"/>
</dbReference>
<dbReference type="Pfam" id="PF14497">
    <property type="entry name" value="GST_C_3"/>
    <property type="match status" value="1"/>
</dbReference>
<evidence type="ECO:0000256" key="2">
    <source>
        <dbReference type="ARBA" id="ARBA00012452"/>
    </source>
</evidence>
<dbReference type="Proteomes" id="UP000027002">
    <property type="component" value="Chromosome 5"/>
</dbReference>
<organism evidence="6 9">
    <name type="scientific">Ustilaginoidea virens</name>
    <name type="common">Rice false smut fungus</name>
    <name type="synonym">Villosiclava virens</name>
    <dbReference type="NCBI Taxonomy" id="1159556"/>
    <lineage>
        <taxon>Eukaryota</taxon>
        <taxon>Fungi</taxon>
        <taxon>Dikarya</taxon>
        <taxon>Ascomycota</taxon>
        <taxon>Pezizomycotina</taxon>
        <taxon>Sordariomycetes</taxon>
        <taxon>Hypocreomycetidae</taxon>
        <taxon>Hypocreales</taxon>
        <taxon>Clavicipitaceae</taxon>
        <taxon>Ustilaginoidea</taxon>
    </lineage>
</organism>
<dbReference type="OrthoDB" id="2098326at2759"/>
<dbReference type="Gene3D" id="3.40.30.10">
    <property type="entry name" value="Glutaredoxin"/>
    <property type="match status" value="1"/>
</dbReference>
<dbReference type="Pfam" id="PF13409">
    <property type="entry name" value="GST_N_2"/>
    <property type="match status" value="1"/>
</dbReference>
<reference evidence="9" key="2">
    <citation type="journal article" date="2016" name="Genome Announc.">
        <title>Genome sequence of Ustilaginoidea virens IPU010, a rice pathogenic fungus causing false smut.</title>
        <authorList>
            <person name="Kumagai T."/>
            <person name="Ishii T."/>
            <person name="Terai G."/>
            <person name="Umemura M."/>
            <person name="Machida M."/>
            <person name="Asai K."/>
        </authorList>
    </citation>
    <scope>NUCLEOTIDE SEQUENCE [LARGE SCALE GENOMIC DNA]</scope>
    <source>
        <strain evidence="9">IPU010</strain>
    </source>
</reference>
<keyword evidence="3" id="KW-0808">Transferase</keyword>
<dbReference type="CDD" id="cd03189">
    <property type="entry name" value="GST_C_GTT1_like"/>
    <property type="match status" value="1"/>
</dbReference>
<reference evidence="7" key="3">
    <citation type="submission" date="2020-03" db="EMBL/GenBank/DDBJ databases">
        <title>A mixture of massive structural variations and highly conserved coding sequences in Ustilaginoidea virens genome.</title>
        <authorList>
            <person name="Zhang K."/>
            <person name="Zhao Z."/>
            <person name="Zhang Z."/>
            <person name="Li Y."/>
            <person name="Hsiang T."/>
            <person name="Sun W."/>
        </authorList>
    </citation>
    <scope>NUCLEOTIDE SEQUENCE</scope>
    <source>
        <strain evidence="7">UV-8b</strain>
    </source>
</reference>
<dbReference type="EMBL" id="CP072757">
    <property type="protein sequence ID" value="QUC22046.1"/>
    <property type="molecule type" value="Genomic_DNA"/>
</dbReference>
<dbReference type="GeneID" id="66067064"/>
<evidence type="ECO:0000256" key="4">
    <source>
        <dbReference type="ARBA" id="ARBA00047960"/>
    </source>
</evidence>
<evidence type="ECO:0000313" key="8">
    <source>
        <dbReference type="Proteomes" id="UP000027002"/>
    </source>
</evidence>
<dbReference type="RefSeq" id="XP_042999719.1">
    <property type="nucleotide sequence ID" value="XM_043143784.1"/>
</dbReference>
<dbReference type="InterPro" id="IPR036249">
    <property type="entry name" value="Thioredoxin-like_sf"/>
</dbReference>
<dbReference type="Proteomes" id="UP000054053">
    <property type="component" value="Unassembled WGS sequence"/>
</dbReference>
<dbReference type="EMBL" id="BBTG02000009">
    <property type="protein sequence ID" value="GAO18218.1"/>
    <property type="molecule type" value="Genomic_DNA"/>
</dbReference>
<dbReference type="GO" id="GO:0004602">
    <property type="term" value="F:glutathione peroxidase activity"/>
    <property type="evidence" value="ECO:0007669"/>
    <property type="project" value="UniProtKB-ARBA"/>
</dbReference>
<dbReference type="InterPro" id="IPR036282">
    <property type="entry name" value="Glutathione-S-Trfase_C_sf"/>
</dbReference>
<protein>
    <recommendedName>
        <fullName evidence="2">glutathione transferase</fullName>
        <ecNumber evidence="2">2.5.1.18</ecNumber>
    </recommendedName>
</protein>
<dbReference type="PROSITE" id="PS50404">
    <property type="entry name" value="GST_NTER"/>
    <property type="match status" value="1"/>
</dbReference>
<dbReference type="SFLD" id="SFLDG00358">
    <property type="entry name" value="Main_(cytGST)"/>
    <property type="match status" value="1"/>
</dbReference>
<evidence type="ECO:0000259" key="5">
    <source>
        <dbReference type="PROSITE" id="PS50404"/>
    </source>
</evidence>